<evidence type="ECO:0000313" key="2">
    <source>
        <dbReference type="Proteomes" id="UP000199514"/>
    </source>
</evidence>
<dbReference type="RefSeq" id="WP_091508050.1">
    <property type="nucleotide sequence ID" value="NZ_FOLE01000002.1"/>
</dbReference>
<organism evidence="1 2">
    <name type="scientific">Flexibacter flexilis DSM 6793</name>
    <dbReference type="NCBI Taxonomy" id="927664"/>
    <lineage>
        <taxon>Bacteria</taxon>
        <taxon>Pseudomonadati</taxon>
        <taxon>Bacteroidota</taxon>
        <taxon>Cytophagia</taxon>
        <taxon>Cytophagales</taxon>
        <taxon>Flexibacteraceae</taxon>
        <taxon>Flexibacter</taxon>
    </lineage>
</organism>
<dbReference type="Proteomes" id="UP000199514">
    <property type="component" value="Unassembled WGS sequence"/>
</dbReference>
<gene>
    <name evidence="1" type="ORF">SAMN05421780_10259</name>
</gene>
<keyword evidence="2" id="KW-1185">Reference proteome</keyword>
<accession>A0A1I1FA43</accession>
<sequence length="139" mass="15802">MFFENDFVRIDTSNPPFVEITVKPDLGLCTIEAFDEYSKHITQVSNAPHLRLVDLDMMFAANPTLLKPLADWVSKQAPVLRENCIACAFVVSSIHSKQAIDKLFTYQKAPYPYAIFGSKTEAQRWALAQWQASDKVLNY</sequence>
<reference evidence="1 2" key="1">
    <citation type="submission" date="2016-10" db="EMBL/GenBank/DDBJ databases">
        <authorList>
            <person name="de Groot N.N."/>
        </authorList>
    </citation>
    <scope>NUCLEOTIDE SEQUENCE [LARGE SCALE GENOMIC DNA]</scope>
    <source>
        <strain evidence="1 2">DSM 6793</strain>
    </source>
</reference>
<evidence type="ECO:0000313" key="1">
    <source>
        <dbReference type="EMBL" id="SFB94588.1"/>
    </source>
</evidence>
<name>A0A1I1FA43_9BACT</name>
<dbReference type="AlphaFoldDB" id="A0A1I1FA43"/>
<dbReference type="EMBL" id="FOLE01000002">
    <property type="protein sequence ID" value="SFB94588.1"/>
    <property type="molecule type" value="Genomic_DNA"/>
</dbReference>
<evidence type="ECO:0008006" key="3">
    <source>
        <dbReference type="Google" id="ProtNLM"/>
    </source>
</evidence>
<protein>
    <recommendedName>
        <fullName evidence="3">SpoIIAA-like</fullName>
    </recommendedName>
</protein>
<proteinExistence type="predicted"/>